<dbReference type="Proteomes" id="UP000299102">
    <property type="component" value="Unassembled WGS sequence"/>
</dbReference>
<accession>A0A4C1W3V8</accession>
<dbReference type="AlphaFoldDB" id="A0A4C1W3V8"/>
<dbReference type="OrthoDB" id="10014409at2759"/>
<organism evidence="1 2">
    <name type="scientific">Eumeta variegata</name>
    <name type="common">Bagworm moth</name>
    <name type="synonym">Eumeta japonica</name>
    <dbReference type="NCBI Taxonomy" id="151549"/>
    <lineage>
        <taxon>Eukaryota</taxon>
        <taxon>Metazoa</taxon>
        <taxon>Ecdysozoa</taxon>
        <taxon>Arthropoda</taxon>
        <taxon>Hexapoda</taxon>
        <taxon>Insecta</taxon>
        <taxon>Pterygota</taxon>
        <taxon>Neoptera</taxon>
        <taxon>Endopterygota</taxon>
        <taxon>Lepidoptera</taxon>
        <taxon>Glossata</taxon>
        <taxon>Ditrysia</taxon>
        <taxon>Tineoidea</taxon>
        <taxon>Psychidae</taxon>
        <taxon>Oiketicinae</taxon>
        <taxon>Eumeta</taxon>
    </lineage>
</organism>
<proteinExistence type="predicted"/>
<name>A0A4C1W3V8_EUMVA</name>
<comment type="caution">
    <text evidence="1">The sequence shown here is derived from an EMBL/GenBank/DDBJ whole genome shotgun (WGS) entry which is preliminary data.</text>
</comment>
<reference evidence="1 2" key="1">
    <citation type="journal article" date="2019" name="Commun. Biol.">
        <title>The bagworm genome reveals a unique fibroin gene that provides high tensile strength.</title>
        <authorList>
            <person name="Kono N."/>
            <person name="Nakamura H."/>
            <person name="Ohtoshi R."/>
            <person name="Tomita M."/>
            <person name="Numata K."/>
            <person name="Arakawa K."/>
        </authorList>
    </citation>
    <scope>NUCLEOTIDE SEQUENCE [LARGE SCALE GENOMIC DNA]</scope>
</reference>
<gene>
    <name evidence="1" type="ORF">EVAR_25884_1</name>
</gene>
<protein>
    <submittedName>
        <fullName evidence="1">Uncharacterized protein</fullName>
    </submittedName>
</protein>
<sequence length="68" mass="7773">MDELSVKCLLYANDQVILALSACRLQEMDMMFGFHERLWLSITAQSNATIEPCEPKFSEFVTAKQILC</sequence>
<dbReference type="EMBL" id="BGZK01000466">
    <property type="protein sequence ID" value="GBP45179.1"/>
    <property type="molecule type" value="Genomic_DNA"/>
</dbReference>
<keyword evidence="2" id="KW-1185">Reference proteome</keyword>
<evidence type="ECO:0000313" key="2">
    <source>
        <dbReference type="Proteomes" id="UP000299102"/>
    </source>
</evidence>
<evidence type="ECO:0000313" key="1">
    <source>
        <dbReference type="EMBL" id="GBP45179.1"/>
    </source>
</evidence>